<reference evidence="3" key="1">
    <citation type="submission" date="2016-10" db="EMBL/GenBank/DDBJ databases">
        <authorList>
            <person name="Varghese N."/>
            <person name="Submissions S."/>
        </authorList>
    </citation>
    <scope>NUCLEOTIDE SEQUENCE [LARGE SCALE GENOMIC DNA]</scope>
    <source>
        <strain evidence="3">DSM 43161</strain>
    </source>
</reference>
<gene>
    <name evidence="2" type="ORF">SAMN05660359_03486</name>
</gene>
<keyword evidence="1" id="KW-0472">Membrane</keyword>
<feature type="transmembrane region" description="Helical" evidence="1">
    <location>
        <begin position="12"/>
        <end position="31"/>
    </location>
</feature>
<keyword evidence="1" id="KW-1133">Transmembrane helix</keyword>
<keyword evidence="3" id="KW-1185">Reference proteome</keyword>
<dbReference type="Proteomes" id="UP000183642">
    <property type="component" value="Unassembled WGS sequence"/>
</dbReference>
<proteinExistence type="predicted"/>
<dbReference type="RefSeq" id="WP_075014765.1">
    <property type="nucleotide sequence ID" value="NZ_FOWE01000008.1"/>
</dbReference>
<evidence type="ECO:0000313" key="2">
    <source>
        <dbReference type="EMBL" id="SFO43816.1"/>
    </source>
</evidence>
<sequence>MNEHRPGDRDGGADAAQVLGAVLLLVGAQGVVRQLVHPDRRWLLEWLPGGYAVSMAVYCVATLAGVLLAWWGRSRRRD</sequence>
<protein>
    <submittedName>
        <fullName evidence="2">Uncharacterized protein</fullName>
    </submittedName>
</protein>
<accession>A0A1I5H718</accession>
<name>A0A1I5H718_9ACTN</name>
<keyword evidence="1" id="KW-0812">Transmembrane</keyword>
<dbReference type="EMBL" id="FOWE01000008">
    <property type="protein sequence ID" value="SFO43816.1"/>
    <property type="molecule type" value="Genomic_DNA"/>
</dbReference>
<evidence type="ECO:0000313" key="3">
    <source>
        <dbReference type="Proteomes" id="UP000183642"/>
    </source>
</evidence>
<dbReference type="AlphaFoldDB" id="A0A1I5H718"/>
<organism evidence="2 3">
    <name type="scientific">Geodermatophilus obscurus</name>
    <dbReference type="NCBI Taxonomy" id="1861"/>
    <lineage>
        <taxon>Bacteria</taxon>
        <taxon>Bacillati</taxon>
        <taxon>Actinomycetota</taxon>
        <taxon>Actinomycetes</taxon>
        <taxon>Geodermatophilales</taxon>
        <taxon>Geodermatophilaceae</taxon>
        <taxon>Geodermatophilus</taxon>
    </lineage>
</organism>
<dbReference type="OrthoDB" id="4774496at2"/>
<evidence type="ECO:0000256" key="1">
    <source>
        <dbReference type="SAM" id="Phobius"/>
    </source>
</evidence>
<feature type="transmembrane region" description="Helical" evidence="1">
    <location>
        <begin position="51"/>
        <end position="71"/>
    </location>
</feature>